<evidence type="ECO:0000256" key="17">
    <source>
        <dbReference type="SAM" id="Phobius"/>
    </source>
</evidence>
<dbReference type="OrthoDB" id="5963188at2759"/>
<dbReference type="InterPro" id="IPR011335">
    <property type="entry name" value="Restrct_endonuc-II-like"/>
</dbReference>
<evidence type="ECO:0000256" key="13">
    <source>
        <dbReference type="ARBA" id="ARBA00023242"/>
    </source>
</evidence>
<organism evidence="19 20">
    <name type="scientific">Intoshia linei</name>
    <dbReference type="NCBI Taxonomy" id="1819745"/>
    <lineage>
        <taxon>Eukaryota</taxon>
        <taxon>Metazoa</taxon>
        <taxon>Spiralia</taxon>
        <taxon>Lophotrochozoa</taxon>
        <taxon>Mesozoa</taxon>
        <taxon>Orthonectida</taxon>
        <taxon>Rhopaluridae</taxon>
        <taxon>Intoshia</taxon>
    </lineage>
</organism>
<comment type="function">
    <text evidence="15">Interacts with EME1 to form a DNA structure-specific endonuclease with substrate preference for branched DNA structures with a 5'-end at the branch nick. Typical substrates include 3'-flap structures, D-loops, replication forks and nicked Holliday junctions. May be required in mitosis for the processing of stalled or collapsed replication fork intermediates. May be required in meiosis for the repair of meiosis-specific double strand breaks subsequent to single-end invasion (SEI).</text>
</comment>
<dbReference type="PANTHER" id="PTHR13451:SF0">
    <property type="entry name" value="CROSSOVER JUNCTION ENDONUCLEASE MUS81"/>
    <property type="match status" value="1"/>
</dbReference>
<keyword evidence="11 15" id="KW-0233">DNA recombination</keyword>
<proteinExistence type="inferred from homology"/>
<evidence type="ECO:0000256" key="11">
    <source>
        <dbReference type="ARBA" id="ARBA00023172"/>
    </source>
</evidence>
<dbReference type="GO" id="GO:0000727">
    <property type="term" value="P:double-strand break repair via break-induced replication"/>
    <property type="evidence" value="ECO:0007669"/>
    <property type="project" value="UniProtKB-UniRule"/>
</dbReference>
<dbReference type="SUPFAM" id="SSF47802">
    <property type="entry name" value="DNA polymerase beta, N-terminal domain-like"/>
    <property type="match status" value="1"/>
</dbReference>
<dbReference type="GO" id="GO:0006308">
    <property type="term" value="P:DNA catabolic process"/>
    <property type="evidence" value="ECO:0007669"/>
    <property type="project" value="UniProtKB-UniRule"/>
</dbReference>
<keyword evidence="7 15" id="KW-0255">Endonuclease</keyword>
<dbReference type="Pfam" id="PF21292">
    <property type="entry name" value="EME1-MUS81_C"/>
    <property type="match status" value="1"/>
</dbReference>
<evidence type="ECO:0000256" key="9">
    <source>
        <dbReference type="ARBA" id="ARBA00022801"/>
    </source>
</evidence>
<keyword evidence="20" id="KW-1185">Reference proteome</keyword>
<keyword evidence="6 15" id="KW-0479">Metal-binding</keyword>
<dbReference type="InterPro" id="IPR033309">
    <property type="entry name" value="Mus81"/>
</dbReference>
<accession>A0A177B5V3</accession>
<evidence type="ECO:0000256" key="2">
    <source>
        <dbReference type="ARBA" id="ARBA00004123"/>
    </source>
</evidence>
<dbReference type="GO" id="GO:0048476">
    <property type="term" value="C:Holliday junction resolvase complex"/>
    <property type="evidence" value="ECO:0007669"/>
    <property type="project" value="UniProtKB-UniRule"/>
</dbReference>
<dbReference type="PANTHER" id="PTHR13451">
    <property type="entry name" value="CLASS II CROSSOVER JUNCTION ENDONUCLEASE MUS81"/>
    <property type="match status" value="1"/>
</dbReference>
<dbReference type="Proteomes" id="UP000078046">
    <property type="component" value="Unassembled WGS sequence"/>
</dbReference>
<feature type="domain" description="ERCC4" evidence="18">
    <location>
        <begin position="419"/>
        <end position="516"/>
    </location>
</feature>
<feature type="compositionally biased region" description="Polar residues" evidence="16">
    <location>
        <begin position="1257"/>
        <end position="1276"/>
    </location>
</feature>
<keyword evidence="17" id="KW-0812">Transmembrane</keyword>
<evidence type="ECO:0000256" key="7">
    <source>
        <dbReference type="ARBA" id="ARBA00022759"/>
    </source>
</evidence>
<name>A0A177B5V3_9BILA</name>
<dbReference type="GO" id="GO:0005634">
    <property type="term" value="C:nucleus"/>
    <property type="evidence" value="ECO:0007669"/>
    <property type="project" value="UniProtKB-SubCell"/>
</dbReference>
<reference evidence="19 20" key="1">
    <citation type="submission" date="2016-04" db="EMBL/GenBank/DDBJ databases">
        <title>The genome of Intoshia linei affirms orthonectids as highly simplified spiralians.</title>
        <authorList>
            <person name="Mikhailov K.V."/>
            <person name="Slusarev G.S."/>
            <person name="Nikitin M.A."/>
            <person name="Logacheva M.D."/>
            <person name="Penin A."/>
            <person name="Aleoshin V."/>
            <person name="Panchin Y.V."/>
        </authorList>
    </citation>
    <scope>NUCLEOTIDE SEQUENCE [LARGE SCALE GENOMIC DNA]</scope>
    <source>
        <strain evidence="19">Intl2013</strain>
        <tissue evidence="19">Whole animal</tissue>
    </source>
</reference>
<keyword evidence="17" id="KW-0472">Membrane</keyword>
<keyword evidence="12 15" id="KW-0234">DNA repair</keyword>
<evidence type="ECO:0000256" key="16">
    <source>
        <dbReference type="SAM" id="MobiDB-lite"/>
    </source>
</evidence>
<evidence type="ECO:0000256" key="12">
    <source>
        <dbReference type="ARBA" id="ARBA00023204"/>
    </source>
</evidence>
<gene>
    <name evidence="19" type="ORF">A3Q56_03175</name>
</gene>
<keyword evidence="13 15" id="KW-0539">Nucleus</keyword>
<dbReference type="CDD" id="cd21036">
    <property type="entry name" value="WH_MUS81"/>
    <property type="match status" value="1"/>
</dbReference>
<dbReference type="InterPro" id="IPR027421">
    <property type="entry name" value="DNA_pol_lamdba_lyase_dom_sf"/>
</dbReference>
<comment type="subcellular location">
    <subcellularLocation>
        <location evidence="2 15">Nucleus</location>
    </subcellularLocation>
</comment>
<dbReference type="Gene3D" id="1.10.10.10">
    <property type="entry name" value="Winged helix-like DNA-binding domain superfamily/Winged helix DNA-binding domain"/>
    <property type="match status" value="1"/>
</dbReference>
<dbReference type="Pfam" id="PF02732">
    <property type="entry name" value="ERCC4"/>
    <property type="match status" value="1"/>
</dbReference>
<dbReference type="FunFam" id="3.40.50.10130:FF:000005">
    <property type="entry name" value="crossover junction endonuclease MUS81 isoform X1"/>
    <property type="match status" value="1"/>
</dbReference>
<comment type="caution">
    <text evidence="19">The sequence shown here is derived from an EMBL/GenBank/DDBJ whole genome shotgun (WGS) entry which is preliminary data.</text>
</comment>
<dbReference type="GO" id="GO:0046872">
    <property type="term" value="F:metal ion binding"/>
    <property type="evidence" value="ECO:0007669"/>
    <property type="project" value="UniProtKB-UniRule"/>
</dbReference>
<dbReference type="SUPFAM" id="SSF52980">
    <property type="entry name" value="Restriction endonuclease-like"/>
    <property type="match status" value="1"/>
</dbReference>
<sequence length="1419" mass="163192">MDHEMIRMSYIENALGMTQLFKFLGSVTNRNKAYNSILKYPMALNSGKECYILRGFGKKTCEYIDKKLEEYVATSGHHVITHPNTVLPNVCSQLNETSSNSNIDDILQKCDGIYIEKKEKGILTNIKYCPQYKSGVYGLLIALFGFQQRDLKPFKKDLIDRAQSFSTASYTKPSRINSLYTAWSSCRDLIRQGYVEKSFVGRLCRFNLTIQGIELCEKMFNLIDGLDLLKCDDNFCVDTDKSDFKKMKISISESLGKPHSEIKRMEPSTSSCEMSYSKNDSNSLKKCYLSQPTCQTPKSCNQIKCISSSQNVILDENEQDDLNFFCSNEMDFDPYYQDDDSIKVDLECIEINSDSDSDDCIVSQIIKPETINTSNKLQSTLQNLNSEPFYDLTELQVNKSIPQHLPGFEEIRCCNFKIVLIVDNMEFCTRSENEKKIVLKELEGISYDFRKLEIGDFLWIAVDQSTRMEYVLEYIIERKRVDDLVKSILNGRFHEQKFRLKTCGLPKLYYLVEQYKRQHVNLSLDEGCIKQALINTAIIDNFVIIETQSLKDTYKHIAEMDKIITEYYKNTTLVKSDKIGFNSENNDNIKYVSSFEQFSKKSSKSKNLTVGNMWAIHLIQIFGVSFDKVSAIVNIYPTLQSLINAYKECDSIEQMMNLVSSIRYGPNERCEMSFKPYSFHFIQITCLFLLILNIHFVVSKLELFAKSSCKSQVIRFTCQPNSYLFFYSSFFSDNEPSKNYFAEKKNNFADFEQKESIYSYDNLDYEQAQGQINSHFTKCNYPHNSDINVRGNSNVQGQYHPKPIYHPGPYSEHYDKNCYADVTDMTEDICGGSIGPCLINVNDTNFPHSCSTLYVFYVCINQMHLIDSSKIPKVSNYNTQTDYVNSQSIYSGLIASQNFPDSIYRPSRRWKFNLNDLNMRFTIFHFDLDIIKRGKCGEYLEIISPGGYSHDFKNCGKRGFETILIENKKFIDVIYHNPNPNEGKRSKGFAIYFEIFPKKCQISNYDYNIQSELLIVKDDYYIVQQQCPQNYVFLDNQFIRYLKCSSGNWNDTFNLRCIRKPFNITTGSIMDNFSDGKNLYWNSGSVLGILVGVALSIFVITIAIIVLSYEVYKRRNRFKKRCIANNSAYLFDQDINRSNYKIYNRGDSFNRGYGPGAVMLNDNNNKVICCNCTNPVHVEPDCCSKSYQKTDMCDNLKNTYSMCTLLPYENHLHTSYATNLGKYGKLNSSVMYNNDKIKRKNSFESISVNVSSNSISQYKTNDPSTSFSSNERGNNLSDRDDRIDKKAIEKHNKIAMKKFCTLHKCNQDSDFIKEISCSETDSESKKSKSKKLVNSSMELLNLDDGKNKSETVAQVLTDSSNLITLSDAIPPQNASVCTGNFEYVNKCQCNDSPISESQLICYSCHDSMHSTPKSNFKKS</sequence>
<keyword evidence="5 15" id="KW-0540">Nuclease</keyword>
<feature type="region of interest" description="Disordered" evidence="16">
    <location>
        <begin position="1255"/>
        <end position="1282"/>
    </location>
</feature>
<dbReference type="SMART" id="SM00891">
    <property type="entry name" value="ERCC4"/>
    <property type="match status" value="1"/>
</dbReference>
<dbReference type="InterPro" id="IPR010996">
    <property type="entry name" value="HHH_MUS81"/>
</dbReference>
<evidence type="ECO:0000256" key="15">
    <source>
        <dbReference type="RuleBase" id="RU369042"/>
    </source>
</evidence>
<comment type="subunit">
    <text evidence="15">Interacts with EME1.</text>
</comment>
<dbReference type="Pfam" id="PF14716">
    <property type="entry name" value="HHH_8"/>
    <property type="match status" value="1"/>
</dbReference>
<keyword evidence="9 15" id="KW-0378">Hydrolase</keyword>
<dbReference type="InterPro" id="IPR047416">
    <property type="entry name" value="XPF_nuclease_Mus81"/>
</dbReference>
<evidence type="ECO:0000256" key="8">
    <source>
        <dbReference type="ARBA" id="ARBA00022763"/>
    </source>
</evidence>
<evidence type="ECO:0000313" key="20">
    <source>
        <dbReference type="Proteomes" id="UP000078046"/>
    </source>
</evidence>
<evidence type="ECO:0000256" key="6">
    <source>
        <dbReference type="ARBA" id="ARBA00022723"/>
    </source>
</evidence>
<dbReference type="GO" id="GO:0003677">
    <property type="term" value="F:DNA binding"/>
    <property type="evidence" value="ECO:0007669"/>
    <property type="project" value="UniProtKB-UniRule"/>
</dbReference>
<dbReference type="InterPro" id="IPR036388">
    <property type="entry name" value="WH-like_DNA-bd_sf"/>
</dbReference>
<dbReference type="EC" id="3.1.22.-" evidence="15"/>
<evidence type="ECO:0000256" key="14">
    <source>
        <dbReference type="ARBA" id="ARBA00023254"/>
    </source>
</evidence>
<dbReference type="CDD" id="cd20074">
    <property type="entry name" value="XPF_nuclease_Mus81"/>
    <property type="match status" value="1"/>
</dbReference>
<dbReference type="EMBL" id="LWCA01000339">
    <property type="protein sequence ID" value="OAF69082.1"/>
    <property type="molecule type" value="Genomic_DNA"/>
</dbReference>
<evidence type="ECO:0000256" key="3">
    <source>
        <dbReference type="ARBA" id="ARBA00010015"/>
    </source>
</evidence>
<comment type="similarity">
    <text evidence="3 15">Belongs to the XPF family.</text>
</comment>
<evidence type="ECO:0000256" key="10">
    <source>
        <dbReference type="ARBA" id="ARBA00022842"/>
    </source>
</evidence>
<dbReference type="GO" id="GO:0008821">
    <property type="term" value="F:crossover junction DNA endonuclease activity"/>
    <property type="evidence" value="ECO:0007669"/>
    <property type="project" value="UniProtKB-UniRule"/>
</dbReference>
<evidence type="ECO:0000256" key="4">
    <source>
        <dbReference type="ARBA" id="ARBA00017114"/>
    </source>
</evidence>
<keyword evidence="17" id="KW-1133">Transmembrane helix</keyword>
<dbReference type="InterPro" id="IPR006166">
    <property type="entry name" value="ERCC4_domain"/>
</dbReference>
<dbReference type="Gene3D" id="1.10.150.670">
    <property type="entry name" value="Crossover junction endonuclease EME1, DNA-binding domain"/>
    <property type="match status" value="1"/>
</dbReference>
<protein>
    <recommendedName>
        <fullName evidence="4 15">Crossover junction endonuclease MUS81</fullName>
        <ecNumber evidence="15">3.1.22.-</ecNumber>
    </recommendedName>
</protein>
<dbReference type="InterPro" id="IPR042530">
    <property type="entry name" value="EME1/EME2_C"/>
</dbReference>
<keyword evidence="10 15" id="KW-0460">Magnesium</keyword>
<dbReference type="GO" id="GO:0048257">
    <property type="term" value="F:3'-flap endonuclease activity"/>
    <property type="evidence" value="ECO:0007669"/>
    <property type="project" value="TreeGrafter"/>
</dbReference>
<dbReference type="InterPro" id="IPR047417">
    <property type="entry name" value="WHD_MUS81"/>
</dbReference>
<keyword evidence="8 15" id="KW-0227">DNA damage</keyword>
<dbReference type="Gene3D" id="3.40.50.10130">
    <property type="match status" value="1"/>
</dbReference>
<evidence type="ECO:0000313" key="19">
    <source>
        <dbReference type="EMBL" id="OAF69082.1"/>
    </source>
</evidence>
<dbReference type="GO" id="GO:0000712">
    <property type="term" value="P:resolution of meiotic recombination intermediates"/>
    <property type="evidence" value="ECO:0007669"/>
    <property type="project" value="TreeGrafter"/>
</dbReference>
<evidence type="ECO:0000259" key="18">
    <source>
        <dbReference type="SMART" id="SM00891"/>
    </source>
</evidence>
<evidence type="ECO:0000256" key="5">
    <source>
        <dbReference type="ARBA" id="ARBA00022722"/>
    </source>
</evidence>
<dbReference type="Gene3D" id="1.10.150.110">
    <property type="entry name" value="DNA polymerase beta, N-terminal domain-like"/>
    <property type="match status" value="1"/>
</dbReference>
<keyword evidence="14" id="KW-0469">Meiosis</keyword>
<evidence type="ECO:0000256" key="1">
    <source>
        <dbReference type="ARBA" id="ARBA00001946"/>
    </source>
</evidence>
<comment type="cofactor">
    <cofactor evidence="1 15">
        <name>Mg(2+)</name>
        <dbReference type="ChEBI" id="CHEBI:18420"/>
    </cofactor>
</comment>
<dbReference type="GO" id="GO:0031573">
    <property type="term" value="P:mitotic intra-S DNA damage checkpoint signaling"/>
    <property type="evidence" value="ECO:0007669"/>
    <property type="project" value="TreeGrafter"/>
</dbReference>
<feature type="transmembrane region" description="Helical" evidence="17">
    <location>
        <begin position="1086"/>
        <end position="1109"/>
    </location>
</feature>